<dbReference type="SUPFAM" id="SSF54631">
    <property type="entry name" value="CBS-domain pair"/>
    <property type="match status" value="1"/>
</dbReference>
<protein>
    <recommendedName>
        <fullName evidence="9">CNNM transmembrane domain-containing protein</fullName>
    </recommendedName>
</protein>
<keyword evidence="3" id="KW-0677">Repeat</keyword>
<dbReference type="PANTHER" id="PTHR12064:SF97">
    <property type="entry name" value="METAL TRANSPORTER CNNM-5"/>
    <property type="match status" value="1"/>
</dbReference>
<feature type="domain" description="CNNM transmembrane" evidence="9">
    <location>
        <begin position="51"/>
        <end position="242"/>
    </location>
</feature>
<dbReference type="AlphaFoldDB" id="A0A7S3TBR8"/>
<evidence type="ECO:0000256" key="2">
    <source>
        <dbReference type="ARBA" id="ARBA00022692"/>
    </source>
</evidence>
<dbReference type="InterPro" id="IPR046342">
    <property type="entry name" value="CBS_dom_sf"/>
</dbReference>
<feature type="transmembrane region" description="Helical" evidence="8">
    <location>
        <begin position="175"/>
        <end position="195"/>
    </location>
</feature>
<comment type="subcellular location">
    <subcellularLocation>
        <location evidence="1">Membrane</location>
        <topology evidence="1">Multi-pass membrane protein</topology>
    </subcellularLocation>
</comment>
<dbReference type="GO" id="GO:0030026">
    <property type="term" value="P:intracellular manganese ion homeostasis"/>
    <property type="evidence" value="ECO:0007669"/>
    <property type="project" value="TreeGrafter"/>
</dbReference>
<evidence type="ECO:0000256" key="3">
    <source>
        <dbReference type="ARBA" id="ARBA00022737"/>
    </source>
</evidence>
<evidence type="ECO:0000256" key="5">
    <source>
        <dbReference type="ARBA" id="ARBA00023136"/>
    </source>
</evidence>
<dbReference type="Pfam" id="PF01595">
    <property type="entry name" value="CNNM"/>
    <property type="match status" value="1"/>
</dbReference>
<proteinExistence type="predicted"/>
<gene>
    <name evidence="10" type="ORF">EHUX00137_LOCUS35676</name>
</gene>
<feature type="region of interest" description="Disordered" evidence="7">
    <location>
        <begin position="479"/>
        <end position="517"/>
    </location>
</feature>
<keyword evidence="4 6" id="KW-1133">Transmembrane helix</keyword>
<dbReference type="EMBL" id="HBIR01045676">
    <property type="protein sequence ID" value="CAE0579611.1"/>
    <property type="molecule type" value="Transcribed_RNA"/>
</dbReference>
<dbReference type="PANTHER" id="PTHR12064">
    <property type="entry name" value="METAL TRANSPORTER CNNM"/>
    <property type="match status" value="1"/>
</dbReference>
<keyword evidence="2 6" id="KW-0812">Transmembrane</keyword>
<dbReference type="InterPro" id="IPR045095">
    <property type="entry name" value="ACDP"/>
</dbReference>
<evidence type="ECO:0000256" key="4">
    <source>
        <dbReference type="ARBA" id="ARBA00022989"/>
    </source>
</evidence>
<dbReference type="GO" id="GO:0005737">
    <property type="term" value="C:cytoplasm"/>
    <property type="evidence" value="ECO:0007669"/>
    <property type="project" value="TreeGrafter"/>
</dbReference>
<feature type="transmembrane region" description="Helical" evidence="8">
    <location>
        <begin position="119"/>
        <end position="138"/>
    </location>
</feature>
<dbReference type="GO" id="GO:0010960">
    <property type="term" value="P:magnesium ion homeostasis"/>
    <property type="evidence" value="ECO:0007669"/>
    <property type="project" value="InterPro"/>
</dbReference>
<name>A0A7S3TBR8_EMIHU</name>
<feature type="compositionally biased region" description="Low complexity" evidence="7">
    <location>
        <begin position="494"/>
        <end position="509"/>
    </location>
</feature>
<organism evidence="10">
    <name type="scientific">Emiliania huxleyi</name>
    <name type="common">Coccolithophore</name>
    <name type="synonym">Pontosphaera huxleyi</name>
    <dbReference type="NCBI Taxonomy" id="2903"/>
    <lineage>
        <taxon>Eukaryota</taxon>
        <taxon>Haptista</taxon>
        <taxon>Haptophyta</taxon>
        <taxon>Prymnesiophyceae</taxon>
        <taxon>Isochrysidales</taxon>
        <taxon>Noelaerhabdaceae</taxon>
        <taxon>Emiliania</taxon>
    </lineage>
</organism>
<dbReference type="PROSITE" id="PS51846">
    <property type="entry name" value="CNNM"/>
    <property type="match status" value="1"/>
</dbReference>
<keyword evidence="5 6" id="KW-0472">Membrane</keyword>
<feature type="transmembrane region" description="Helical" evidence="8">
    <location>
        <begin position="144"/>
        <end position="168"/>
    </location>
</feature>
<evidence type="ECO:0000256" key="6">
    <source>
        <dbReference type="PROSITE-ProRule" id="PRU01193"/>
    </source>
</evidence>
<dbReference type="GO" id="GO:0016020">
    <property type="term" value="C:membrane"/>
    <property type="evidence" value="ECO:0007669"/>
    <property type="project" value="UniProtKB-SubCell"/>
</dbReference>
<dbReference type="Gene3D" id="3.10.580.10">
    <property type="entry name" value="CBS-domain"/>
    <property type="match status" value="1"/>
</dbReference>
<evidence type="ECO:0000256" key="1">
    <source>
        <dbReference type="ARBA" id="ARBA00004141"/>
    </source>
</evidence>
<dbReference type="InterPro" id="IPR002550">
    <property type="entry name" value="CNNM"/>
</dbReference>
<evidence type="ECO:0000256" key="7">
    <source>
        <dbReference type="SAM" id="MobiDB-lite"/>
    </source>
</evidence>
<evidence type="ECO:0000313" key="10">
    <source>
        <dbReference type="EMBL" id="CAE0579611.1"/>
    </source>
</evidence>
<evidence type="ECO:0000256" key="8">
    <source>
        <dbReference type="SAM" id="Phobius"/>
    </source>
</evidence>
<accession>A0A7S3TBR8</accession>
<feature type="transmembrane region" description="Helical" evidence="8">
    <location>
        <begin position="59"/>
        <end position="82"/>
    </location>
</feature>
<dbReference type="FunFam" id="3.10.580.10:FF:000006">
    <property type="entry name" value="DUF21 and CBS domain protein"/>
    <property type="match status" value="1"/>
</dbReference>
<sequence>MSPFLSGCLDTLHEGGVGLDSATALCSKLAALKASPLESLEEEPSHFASFDKPEDWMNLSVALCCMLMAATASGLTMGVVSLDELELRVKERNVNESKTERGYATRILPLIRLSPRHQLLVSLLLLNAIANEAMPLFLDKLVPPWAAILISVTAVLFVGEIIPAAVFTGPAKMRIAALLSPLAWFIVMLSSPISYPLGWALDRLLPHAEGLPTRHEVKALVDVQREMAAEHSASAGEAFHEDEADLVRGALSLSQKLVVDVMVPLEDVFALPADAAMDLATMKQVIALGHSRVPVYWGPAKSSITRFIHVKDQIMLTPADATPVASLRFHDPQWVGPEDSLFALLNTFQEGHAHMAFVSRHPELARQALASQGEFPGGKSGCIGVITLEDIIEEILTEEIYDESDIRAAKQVLNKFVLTIVRPRLEKKRAGAAAVAASDSSIPPNSPLRRLPSVERLVLRSSFTEASVDGKRRVLRGKTLKSELAAHSEQPGTSSAAASSGSASRDMASPLLAPSEP</sequence>
<reference evidence="10" key="1">
    <citation type="submission" date="2021-01" db="EMBL/GenBank/DDBJ databases">
        <authorList>
            <person name="Corre E."/>
            <person name="Pelletier E."/>
            <person name="Niang G."/>
            <person name="Scheremetjew M."/>
            <person name="Finn R."/>
            <person name="Kale V."/>
            <person name="Holt S."/>
            <person name="Cochrane G."/>
            <person name="Meng A."/>
            <person name="Brown T."/>
            <person name="Cohen L."/>
        </authorList>
    </citation>
    <scope>NUCLEOTIDE SEQUENCE</scope>
    <source>
        <strain evidence="10">379</strain>
    </source>
</reference>
<evidence type="ECO:0000259" key="9">
    <source>
        <dbReference type="PROSITE" id="PS51846"/>
    </source>
</evidence>